<reference evidence="3" key="1">
    <citation type="journal article" date="2011" name="Nat. Genet.">
        <title>The Arabidopsis lyrata genome sequence and the basis of rapid genome size change.</title>
        <authorList>
            <person name="Hu T.T."/>
            <person name="Pattyn P."/>
            <person name="Bakker E.G."/>
            <person name="Cao J."/>
            <person name="Cheng J.-F."/>
            <person name="Clark R.M."/>
            <person name="Fahlgren N."/>
            <person name="Fawcett J.A."/>
            <person name="Grimwood J."/>
            <person name="Gundlach H."/>
            <person name="Haberer G."/>
            <person name="Hollister J.D."/>
            <person name="Ossowski S."/>
            <person name="Ottilar R.P."/>
            <person name="Salamov A.A."/>
            <person name="Schneeberger K."/>
            <person name="Spannagl M."/>
            <person name="Wang X."/>
            <person name="Yang L."/>
            <person name="Nasrallah M.E."/>
            <person name="Bergelson J."/>
            <person name="Carrington J.C."/>
            <person name="Gaut B.S."/>
            <person name="Schmutz J."/>
            <person name="Mayer K.F.X."/>
            <person name="Van de Peer Y."/>
            <person name="Grigoriev I.V."/>
            <person name="Nordborg M."/>
            <person name="Weigel D."/>
            <person name="Guo Y.-L."/>
        </authorList>
    </citation>
    <scope>NUCLEOTIDE SEQUENCE [LARGE SCALE GENOMIC DNA]</scope>
    <source>
        <strain evidence="3">cv. MN47</strain>
    </source>
</reference>
<gene>
    <name evidence="2" type="ORF">ARALYDRAFT_668108</name>
</gene>
<feature type="domain" description="Replication protein A 70 kDa DNA-binding subunit B/D first OB fold" evidence="1">
    <location>
        <begin position="4"/>
        <end position="56"/>
    </location>
</feature>
<dbReference type="HOGENOM" id="CLU_2907136_0_0_1"/>
<dbReference type="AlphaFoldDB" id="D7LCW1"/>
<dbReference type="InterPro" id="IPR012340">
    <property type="entry name" value="NA-bd_OB-fold"/>
</dbReference>
<dbReference type="InterPro" id="IPR003871">
    <property type="entry name" value="RFA1B/D_OB_1st"/>
</dbReference>
<dbReference type="EMBL" id="GL348716">
    <property type="protein sequence ID" value="EFH57033.1"/>
    <property type="molecule type" value="Genomic_DNA"/>
</dbReference>
<dbReference type="Gramene" id="Al_scaffold_0004_827">
    <property type="protein sequence ID" value="Al_scaffold_0004_827"/>
    <property type="gene ID" value="Al_scaffold_0004_827"/>
</dbReference>
<dbReference type="Proteomes" id="UP000008694">
    <property type="component" value="Unassembled WGS sequence"/>
</dbReference>
<dbReference type="STRING" id="81972.D7LCW1"/>
<evidence type="ECO:0000313" key="2">
    <source>
        <dbReference type="EMBL" id="EFH57033.1"/>
    </source>
</evidence>
<keyword evidence="3" id="KW-1185">Reference proteome</keyword>
<dbReference type="eggNOG" id="KOG0851">
    <property type="taxonomic scope" value="Eukaryota"/>
</dbReference>
<dbReference type="Gene3D" id="2.40.50.140">
    <property type="entry name" value="Nucleic acid-binding proteins"/>
    <property type="match status" value="1"/>
</dbReference>
<protein>
    <submittedName>
        <fullName evidence="2">Predicted protein</fullName>
    </submittedName>
</protein>
<sequence length="62" mass="7338">MMSKPYKTACRVQVYVLHTWKIFTTKFGEAFDIVLSDFKRKKIHASVKREHMNRLKKLVVPG</sequence>
<evidence type="ECO:0000313" key="3">
    <source>
        <dbReference type="Proteomes" id="UP000008694"/>
    </source>
</evidence>
<name>D7LCW1_ARALL</name>
<organism evidence="3">
    <name type="scientific">Arabidopsis lyrata subsp. lyrata</name>
    <name type="common">Lyre-leaved rock-cress</name>
    <dbReference type="NCBI Taxonomy" id="81972"/>
    <lineage>
        <taxon>Eukaryota</taxon>
        <taxon>Viridiplantae</taxon>
        <taxon>Streptophyta</taxon>
        <taxon>Embryophyta</taxon>
        <taxon>Tracheophyta</taxon>
        <taxon>Spermatophyta</taxon>
        <taxon>Magnoliopsida</taxon>
        <taxon>eudicotyledons</taxon>
        <taxon>Gunneridae</taxon>
        <taxon>Pentapetalae</taxon>
        <taxon>rosids</taxon>
        <taxon>malvids</taxon>
        <taxon>Brassicales</taxon>
        <taxon>Brassicaceae</taxon>
        <taxon>Camelineae</taxon>
        <taxon>Arabidopsis</taxon>
    </lineage>
</organism>
<proteinExistence type="predicted"/>
<dbReference type="SUPFAM" id="SSF50249">
    <property type="entry name" value="Nucleic acid-binding proteins"/>
    <property type="match status" value="1"/>
</dbReference>
<accession>D7LCW1</accession>
<evidence type="ECO:0000259" key="1">
    <source>
        <dbReference type="Pfam" id="PF02721"/>
    </source>
</evidence>
<dbReference type="Pfam" id="PF02721">
    <property type="entry name" value="DUF223"/>
    <property type="match status" value="1"/>
</dbReference>